<dbReference type="AlphaFoldDB" id="A0A367L1H3"/>
<evidence type="ECO:0000313" key="1">
    <source>
        <dbReference type="EMBL" id="RCI08271.1"/>
    </source>
</evidence>
<accession>A0A367L1H3</accession>
<proteinExistence type="predicted"/>
<gene>
    <name evidence="1" type="ORF">L249_8351</name>
</gene>
<feature type="non-terminal residue" evidence="1">
    <location>
        <position position="1"/>
    </location>
</feature>
<dbReference type="Proteomes" id="UP000253664">
    <property type="component" value="Unassembled WGS sequence"/>
</dbReference>
<organism evidence="1 2">
    <name type="scientific">Ophiocordyceps polyrhachis-furcata BCC 54312</name>
    <dbReference type="NCBI Taxonomy" id="1330021"/>
    <lineage>
        <taxon>Eukaryota</taxon>
        <taxon>Fungi</taxon>
        <taxon>Dikarya</taxon>
        <taxon>Ascomycota</taxon>
        <taxon>Pezizomycotina</taxon>
        <taxon>Sordariomycetes</taxon>
        <taxon>Hypocreomycetidae</taxon>
        <taxon>Hypocreales</taxon>
        <taxon>Ophiocordycipitaceae</taxon>
        <taxon>Ophiocordyceps</taxon>
    </lineage>
</organism>
<reference evidence="1 2" key="1">
    <citation type="journal article" date="2015" name="BMC Genomics">
        <title>Insights from the genome of Ophiocordyceps polyrhachis-furcata to pathogenicity and host specificity in insect fungi.</title>
        <authorList>
            <person name="Wichadakul D."/>
            <person name="Kobmoo N."/>
            <person name="Ingsriswang S."/>
            <person name="Tangphatsornruang S."/>
            <person name="Chantasingh D."/>
            <person name="Luangsa-ard J.J."/>
            <person name="Eurwilaichitr L."/>
        </authorList>
    </citation>
    <scope>NUCLEOTIDE SEQUENCE [LARGE SCALE GENOMIC DNA]</scope>
    <source>
        <strain evidence="1 2">BCC 54312</strain>
    </source>
</reference>
<comment type="caution">
    <text evidence="1">The sequence shown here is derived from an EMBL/GenBank/DDBJ whole genome shotgun (WGS) entry which is preliminary data.</text>
</comment>
<dbReference type="EMBL" id="LKCN02000020">
    <property type="protein sequence ID" value="RCI08271.1"/>
    <property type="molecule type" value="Genomic_DNA"/>
</dbReference>
<name>A0A367L1H3_9HYPO</name>
<feature type="non-terminal residue" evidence="1">
    <location>
        <position position="63"/>
    </location>
</feature>
<protein>
    <submittedName>
        <fullName evidence="1">Uncharacterized protein</fullName>
    </submittedName>
</protein>
<keyword evidence="2" id="KW-1185">Reference proteome</keyword>
<sequence length="63" mass="7344">QKVIQAVDEKLTNREGDHVIEKKKRNHVITCTYRSDRSDRSDPMTPAMTAMTRPLWPLGYKMV</sequence>
<evidence type="ECO:0000313" key="2">
    <source>
        <dbReference type="Proteomes" id="UP000253664"/>
    </source>
</evidence>